<dbReference type="PANTHER" id="PTHR12236">
    <property type="entry name" value="STRUCTURAL CONTITUENT OF CUTICLE"/>
    <property type="match status" value="1"/>
</dbReference>
<dbReference type="PROSITE" id="PS51155">
    <property type="entry name" value="CHIT_BIND_RR_2"/>
    <property type="match status" value="1"/>
</dbReference>
<dbReference type="InterPro" id="IPR051217">
    <property type="entry name" value="Insect_Cuticle_Struc_Prot"/>
</dbReference>
<dbReference type="GO" id="GO:0042302">
    <property type="term" value="F:structural constituent of cuticle"/>
    <property type="evidence" value="ECO:0007669"/>
    <property type="project" value="UniProtKB-UniRule"/>
</dbReference>
<dbReference type="GO" id="GO:0031012">
    <property type="term" value="C:extracellular matrix"/>
    <property type="evidence" value="ECO:0007669"/>
    <property type="project" value="TreeGrafter"/>
</dbReference>
<dbReference type="PROSITE" id="PS00233">
    <property type="entry name" value="CHIT_BIND_RR_1"/>
    <property type="match status" value="1"/>
</dbReference>
<keyword evidence="1 2" id="KW-0193">Cuticle</keyword>
<gene>
    <name evidence="3" type="ORF">SK128_008002</name>
</gene>
<evidence type="ECO:0008006" key="5">
    <source>
        <dbReference type="Google" id="ProtNLM"/>
    </source>
</evidence>
<evidence type="ECO:0000313" key="3">
    <source>
        <dbReference type="EMBL" id="KAK7086510.1"/>
    </source>
</evidence>
<evidence type="ECO:0000313" key="4">
    <source>
        <dbReference type="Proteomes" id="UP001381693"/>
    </source>
</evidence>
<accession>A0AAN9FWC4</accession>
<reference evidence="3 4" key="1">
    <citation type="submission" date="2023-11" db="EMBL/GenBank/DDBJ databases">
        <title>Halocaridina rubra genome assembly.</title>
        <authorList>
            <person name="Smith C."/>
        </authorList>
    </citation>
    <scope>NUCLEOTIDE SEQUENCE [LARGE SCALE GENOMIC DNA]</scope>
    <source>
        <strain evidence="3">EP-1</strain>
        <tissue evidence="3">Whole</tissue>
    </source>
</reference>
<dbReference type="Pfam" id="PF00379">
    <property type="entry name" value="Chitin_bind_4"/>
    <property type="match status" value="1"/>
</dbReference>
<proteinExistence type="predicted"/>
<keyword evidence="4" id="KW-1185">Reference proteome</keyword>
<evidence type="ECO:0000256" key="1">
    <source>
        <dbReference type="ARBA" id="ARBA00022460"/>
    </source>
</evidence>
<name>A0AAN9FWC4_HALRR</name>
<comment type="caution">
    <text evidence="3">The sequence shown here is derived from an EMBL/GenBank/DDBJ whole genome shotgun (WGS) entry which is preliminary data.</text>
</comment>
<evidence type="ECO:0000256" key="2">
    <source>
        <dbReference type="PROSITE-ProRule" id="PRU00497"/>
    </source>
</evidence>
<dbReference type="Proteomes" id="UP001381693">
    <property type="component" value="Unassembled WGS sequence"/>
</dbReference>
<dbReference type="PANTHER" id="PTHR12236:SF79">
    <property type="entry name" value="CUTICULAR PROTEIN 50CB-RELATED"/>
    <property type="match status" value="1"/>
</dbReference>
<protein>
    <recommendedName>
        <fullName evidence="5">Cuticle protein</fullName>
    </recommendedName>
</protein>
<sequence length="177" mass="18908">MRLTMTIRISLVSLEVTRSSVGLDPPFSMRPTAFLSRHAARGPPVVHPWSRLSVRAQFNYGPPVIPAPIAPVIPPVHGHAPPVVYPPMPYEFGYGVTDGYTGNDFGHSETSDGKVATGTYHVLLPDGRKQIVTYTADYNGFNAKVSYEGVPIAAPPVVPIGRPIGHVPGPIASGYGK</sequence>
<dbReference type="InterPro" id="IPR000618">
    <property type="entry name" value="Insect_cuticle"/>
</dbReference>
<organism evidence="3 4">
    <name type="scientific">Halocaridina rubra</name>
    <name type="common">Hawaiian red shrimp</name>
    <dbReference type="NCBI Taxonomy" id="373956"/>
    <lineage>
        <taxon>Eukaryota</taxon>
        <taxon>Metazoa</taxon>
        <taxon>Ecdysozoa</taxon>
        <taxon>Arthropoda</taxon>
        <taxon>Crustacea</taxon>
        <taxon>Multicrustacea</taxon>
        <taxon>Malacostraca</taxon>
        <taxon>Eumalacostraca</taxon>
        <taxon>Eucarida</taxon>
        <taxon>Decapoda</taxon>
        <taxon>Pleocyemata</taxon>
        <taxon>Caridea</taxon>
        <taxon>Atyoidea</taxon>
        <taxon>Atyidae</taxon>
        <taxon>Halocaridina</taxon>
    </lineage>
</organism>
<dbReference type="GO" id="GO:0005615">
    <property type="term" value="C:extracellular space"/>
    <property type="evidence" value="ECO:0007669"/>
    <property type="project" value="TreeGrafter"/>
</dbReference>
<dbReference type="EMBL" id="JAXCGZ010000163">
    <property type="protein sequence ID" value="KAK7086510.1"/>
    <property type="molecule type" value="Genomic_DNA"/>
</dbReference>
<dbReference type="AlphaFoldDB" id="A0AAN9FWC4"/>
<dbReference type="InterPro" id="IPR031311">
    <property type="entry name" value="CHIT_BIND_RR_consensus"/>
</dbReference>